<sequence length="106" mass="12205">MFIRTADAKFRQQFEKLWRSSALADEDKFRTLEVLAQQNLNTQQLVDFHQWLLSVKSQKQAIDNRIDALSDQARHILTAVTQLRAQEQKILAQMTPALAAELKGLL</sequence>
<name>A0A4U5N768_STECR</name>
<evidence type="ECO:0008006" key="3">
    <source>
        <dbReference type="Google" id="ProtNLM"/>
    </source>
</evidence>
<keyword evidence="2" id="KW-1185">Reference proteome</keyword>
<reference evidence="1 2" key="2">
    <citation type="journal article" date="2019" name="G3 (Bethesda)">
        <title>Hybrid Assembly of the Genome of the Entomopathogenic Nematode Steinernema carpocapsae Identifies the X-Chromosome.</title>
        <authorList>
            <person name="Serra L."/>
            <person name="Macchietto M."/>
            <person name="Macias-Munoz A."/>
            <person name="McGill C.J."/>
            <person name="Rodriguez I.M."/>
            <person name="Rodriguez B."/>
            <person name="Murad R."/>
            <person name="Mortazavi A."/>
        </authorList>
    </citation>
    <scope>NUCLEOTIDE SEQUENCE [LARGE SCALE GENOMIC DNA]</scope>
    <source>
        <strain evidence="1 2">ALL</strain>
    </source>
</reference>
<dbReference type="OrthoDB" id="5856170at2759"/>
<proteinExistence type="predicted"/>
<dbReference type="AlphaFoldDB" id="A0A4U5N768"/>
<evidence type="ECO:0000313" key="1">
    <source>
        <dbReference type="EMBL" id="TKR78240.1"/>
    </source>
</evidence>
<dbReference type="EMBL" id="AZBU02000005">
    <property type="protein sequence ID" value="TKR78240.1"/>
    <property type="molecule type" value="Genomic_DNA"/>
</dbReference>
<comment type="caution">
    <text evidence="1">The sequence shown here is derived from an EMBL/GenBank/DDBJ whole genome shotgun (WGS) entry which is preliminary data.</text>
</comment>
<evidence type="ECO:0000313" key="2">
    <source>
        <dbReference type="Proteomes" id="UP000298663"/>
    </source>
</evidence>
<organism evidence="1 2">
    <name type="scientific">Steinernema carpocapsae</name>
    <name type="common">Entomopathogenic nematode</name>
    <dbReference type="NCBI Taxonomy" id="34508"/>
    <lineage>
        <taxon>Eukaryota</taxon>
        <taxon>Metazoa</taxon>
        <taxon>Ecdysozoa</taxon>
        <taxon>Nematoda</taxon>
        <taxon>Chromadorea</taxon>
        <taxon>Rhabditida</taxon>
        <taxon>Tylenchina</taxon>
        <taxon>Panagrolaimomorpha</taxon>
        <taxon>Strongyloidoidea</taxon>
        <taxon>Steinernematidae</taxon>
        <taxon>Steinernema</taxon>
    </lineage>
</organism>
<reference evidence="1 2" key="1">
    <citation type="journal article" date="2015" name="Genome Biol.">
        <title>Comparative genomics of Steinernema reveals deeply conserved gene regulatory networks.</title>
        <authorList>
            <person name="Dillman A.R."/>
            <person name="Macchietto M."/>
            <person name="Porter C.F."/>
            <person name="Rogers A."/>
            <person name="Williams B."/>
            <person name="Antoshechkin I."/>
            <person name="Lee M.M."/>
            <person name="Goodwin Z."/>
            <person name="Lu X."/>
            <person name="Lewis E.E."/>
            <person name="Goodrich-Blair H."/>
            <person name="Stock S.P."/>
            <person name="Adams B.J."/>
            <person name="Sternberg P.W."/>
            <person name="Mortazavi A."/>
        </authorList>
    </citation>
    <scope>NUCLEOTIDE SEQUENCE [LARGE SCALE GENOMIC DNA]</scope>
    <source>
        <strain evidence="1 2">ALL</strain>
    </source>
</reference>
<accession>A0A4U5N768</accession>
<gene>
    <name evidence="1" type="ORF">L596_019079</name>
</gene>
<dbReference type="Proteomes" id="UP000298663">
    <property type="component" value="Unassembled WGS sequence"/>
</dbReference>
<protein>
    <recommendedName>
        <fullName evidence="3">SXP/RAL-2 family protein Ani s 5-like cation-binding domain-containing protein</fullName>
    </recommendedName>
</protein>